<evidence type="ECO:0000313" key="9">
    <source>
        <dbReference type="EMBL" id="OQP87184.1"/>
    </source>
</evidence>
<comment type="catalytic activity">
    <reaction evidence="1">
        <text>Hydrolysis of terminal non-reducing alpha-L-arabinofuranoside residues in alpha-L-arabinosides.</text>
        <dbReference type="EC" id="3.2.1.55"/>
    </reaction>
</comment>
<name>A0ABX3PGE9_9HYPH</name>
<dbReference type="EC" id="3.2.1.55" evidence="4"/>
<dbReference type="Gene3D" id="2.60.40.1180">
    <property type="entry name" value="Golgi alpha-mannosidase II"/>
    <property type="match status" value="1"/>
</dbReference>
<dbReference type="RefSeq" id="WP_081175038.1">
    <property type="nucleotide sequence ID" value="NZ_MSPX01000004.1"/>
</dbReference>
<keyword evidence="5" id="KW-0378">Hydrolase</keyword>
<dbReference type="EMBL" id="MSPX01000004">
    <property type="protein sequence ID" value="OQP87184.1"/>
    <property type="molecule type" value="Genomic_DNA"/>
</dbReference>
<comment type="caution">
    <text evidence="9">The sequence shown here is derived from an EMBL/GenBank/DDBJ whole genome shotgun (WGS) entry which is preliminary data.</text>
</comment>
<comment type="subunit">
    <text evidence="3">Homohexamer; trimer of dimers.</text>
</comment>
<comment type="similarity">
    <text evidence="2">Belongs to the glycosyl hydrolase 51 family.</text>
</comment>
<keyword evidence="7" id="KW-0326">Glycosidase</keyword>
<organism evidence="9 10">
    <name type="scientific">Xaviernesmea rhizosphaerae</name>
    <dbReference type="NCBI Taxonomy" id="1672749"/>
    <lineage>
        <taxon>Bacteria</taxon>
        <taxon>Pseudomonadati</taxon>
        <taxon>Pseudomonadota</taxon>
        <taxon>Alphaproteobacteria</taxon>
        <taxon>Hyphomicrobiales</taxon>
        <taxon>Rhizobiaceae</taxon>
        <taxon>Rhizobium/Agrobacterium group</taxon>
        <taxon>Xaviernesmea</taxon>
    </lineage>
</organism>
<dbReference type="InterPro" id="IPR055235">
    <property type="entry name" value="ASD1_cat"/>
</dbReference>
<dbReference type="SMART" id="SM00813">
    <property type="entry name" value="Alpha-L-AF_C"/>
    <property type="match status" value="1"/>
</dbReference>
<dbReference type="PANTHER" id="PTHR43576:SF3">
    <property type="entry name" value="ALPHA-L-ARABINOFURANOSIDASE C"/>
    <property type="match status" value="1"/>
</dbReference>
<evidence type="ECO:0000256" key="7">
    <source>
        <dbReference type="ARBA" id="ARBA00023295"/>
    </source>
</evidence>
<accession>A0ABX3PGE9</accession>
<evidence type="ECO:0000313" key="10">
    <source>
        <dbReference type="Proteomes" id="UP000192652"/>
    </source>
</evidence>
<dbReference type="SUPFAM" id="SSF51445">
    <property type="entry name" value="(Trans)glycosidases"/>
    <property type="match status" value="1"/>
</dbReference>
<dbReference type="Proteomes" id="UP000192652">
    <property type="component" value="Unassembled WGS sequence"/>
</dbReference>
<evidence type="ECO:0000256" key="5">
    <source>
        <dbReference type="ARBA" id="ARBA00022801"/>
    </source>
</evidence>
<dbReference type="SUPFAM" id="SSF51011">
    <property type="entry name" value="Glycosyl hydrolase domain"/>
    <property type="match status" value="1"/>
</dbReference>
<dbReference type="InterPro" id="IPR010720">
    <property type="entry name" value="Alpha-L-AF_C"/>
</dbReference>
<dbReference type="Gene3D" id="3.20.20.80">
    <property type="entry name" value="Glycosidases"/>
    <property type="match status" value="1"/>
</dbReference>
<keyword evidence="6" id="KW-0119">Carbohydrate metabolism</keyword>
<sequence length="503" mass="55865">MKATIIAHSKFTVSEIDPRLYGSFIEHLGRAVYTGIYEPGHATADEAGFRGDVIDLVKELQVPVVRYPGGNFVSAYNWEDGVGPREERPVRLDLAWHTSESNAIGLHEFADWCDKVGTELMMAVNLGSRGLDEARNLLEYTNHPGGSAWSDKRRANGREAPFDVKLWCLGNEMDGPWQIGHKTADEYGRLAHETAKAMRTFDSRLELVVCGSSNAHMPTYPQWEATVLDHTYNEVDYISLHMYFENRAKDTANYLARSLELDTYIATVAGVIAYTKAKKRSTKDVYISFDEWNVWYHSKERDKAILEGAEGWPEAPPLLEDDYNFEDVLQVGCILNTFINRSDVVKIACLAQLVNVIAPIMTEPGGAAWRQTIFYPYYFASVFGRGTALKLMVDSPSYEVKDVGAVPYLDVSAVHDAASGHITFFLVNRHLTEALDLDVSLLDFGAASVVDDQVIAHSDLAITNTAQVPDAVKPVKGEGAAVSEGRLTASIAPLSYRMIRLKV</sequence>
<reference evidence="9 10" key="1">
    <citation type="journal article" date="2017" name="Antonie Van Leeuwenhoek">
        <title>Rhizobium rhizosphaerae sp. nov., a novel species isolated from rice rhizosphere.</title>
        <authorList>
            <person name="Zhao J.J."/>
            <person name="Zhang J."/>
            <person name="Zhang R.J."/>
            <person name="Zhang C.W."/>
            <person name="Yin H.Q."/>
            <person name="Zhang X.X."/>
        </authorList>
    </citation>
    <scope>NUCLEOTIDE SEQUENCE [LARGE SCALE GENOMIC DNA]</scope>
    <source>
        <strain evidence="9 10">RD15</strain>
    </source>
</reference>
<dbReference type="InterPro" id="IPR017853">
    <property type="entry name" value="GH"/>
</dbReference>
<dbReference type="Pfam" id="PF22848">
    <property type="entry name" value="ASD1_dom"/>
    <property type="match status" value="1"/>
</dbReference>
<evidence type="ECO:0000256" key="4">
    <source>
        <dbReference type="ARBA" id="ARBA00012670"/>
    </source>
</evidence>
<dbReference type="PANTHER" id="PTHR43576">
    <property type="entry name" value="ALPHA-L-ARABINOFURANOSIDASE C-RELATED"/>
    <property type="match status" value="1"/>
</dbReference>
<proteinExistence type="inferred from homology"/>
<evidence type="ECO:0000256" key="2">
    <source>
        <dbReference type="ARBA" id="ARBA00007186"/>
    </source>
</evidence>
<keyword evidence="10" id="KW-1185">Reference proteome</keyword>
<dbReference type="InterPro" id="IPR013780">
    <property type="entry name" value="Glyco_hydro_b"/>
</dbReference>
<evidence type="ECO:0000259" key="8">
    <source>
        <dbReference type="SMART" id="SM00813"/>
    </source>
</evidence>
<evidence type="ECO:0000256" key="6">
    <source>
        <dbReference type="ARBA" id="ARBA00023277"/>
    </source>
</evidence>
<evidence type="ECO:0000256" key="1">
    <source>
        <dbReference type="ARBA" id="ARBA00001462"/>
    </source>
</evidence>
<dbReference type="Pfam" id="PF06964">
    <property type="entry name" value="Alpha-L-AF_C"/>
    <property type="match status" value="1"/>
</dbReference>
<gene>
    <name evidence="9" type="ORF">BTR14_07105</name>
</gene>
<feature type="domain" description="Alpha-L-arabinofuranosidase C-terminal" evidence="8">
    <location>
        <begin position="290"/>
        <end position="495"/>
    </location>
</feature>
<protein>
    <recommendedName>
        <fullName evidence="4">non-reducing end alpha-L-arabinofuranosidase</fullName>
        <ecNumber evidence="4">3.2.1.55</ecNumber>
    </recommendedName>
</protein>
<evidence type="ECO:0000256" key="3">
    <source>
        <dbReference type="ARBA" id="ARBA00011165"/>
    </source>
</evidence>